<keyword evidence="2" id="KW-1185">Reference proteome</keyword>
<protein>
    <submittedName>
        <fullName evidence="1">Uncharacterized protein</fullName>
    </submittedName>
</protein>
<organism evidence="1 2">
    <name type="scientific">Pieris macdunnoughi</name>
    <dbReference type="NCBI Taxonomy" id="345717"/>
    <lineage>
        <taxon>Eukaryota</taxon>
        <taxon>Metazoa</taxon>
        <taxon>Ecdysozoa</taxon>
        <taxon>Arthropoda</taxon>
        <taxon>Hexapoda</taxon>
        <taxon>Insecta</taxon>
        <taxon>Pterygota</taxon>
        <taxon>Neoptera</taxon>
        <taxon>Endopterygota</taxon>
        <taxon>Lepidoptera</taxon>
        <taxon>Glossata</taxon>
        <taxon>Ditrysia</taxon>
        <taxon>Papilionoidea</taxon>
        <taxon>Pieridae</taxon>
        <taxon>Pierinae</taxon>
        <taxon>Pieris</taxon>
    </lineage>
</organism>
<dbReference type="OrthoDB" id="2668416at2759"/>
<reference evidence="1" key="1">
    <citation type="submission" date="2021-02" db="EMBL/GenBank/DDBJ databases">
        <authorList>
            <person name="Steward A R."/>
        </authorList>
    </citation>
    <scope>NUCLEOTIDE SEQUENCE</scope>
</reference>
<sequence>MDPPMITALAALILIELLKNKVKRNVLVQPVLSNRLTLGIFHSMFSAHRDNPHKFFSYYRMSVNSFNELLSIISQRIKKQDTNMRRSITPAERLAVTLR</sequence>
<comment type="caution">
    <text evidence="1">The sequence shown here is derived from an EMBL/GenBank/DDBJ whole genome shotgun (WGS) entry which is preliminary data.</text>
</comment>
<evidence type="ECO:0000313" key="1">
    <source>
        <dbReference type="EMBL" id="CAF4935662.1"/>
    </source>
</evidence>
<evidence type="ECO:0000313" key="2">
    <source>
        <dbReference type="Proteomes" id="UP000663880"/>
    </source>
</evidence>
<gene>
    <name evidence="1" type="ORF">PMACD_LOCUS14241</name>
</gene>
<dbReference type="AlphaFoldDB" id="A0A821X3L1"/>
<dbReference type="EMBL" id="CAJOBZ010000064">
    <property type="protein sequence ID" value="CAF4935662.1"/>
    <property type="molecule type" value="Genomic_DNA"/>
</dbReference>
<accession>A0A821X3L1</accession>
<proteinExistence type="predicted"/>
<dbReference type="Proteomes" id="UP000663880">
    <property type="component" value="Unassembled WGS sequence"/>
</dbReference>
<name>A0A821X3L1_9NEOP</name>